<evidence type="ECO:0000313" key="1">
    <source>
        <dbReference type="EMBL" id="VFJ57391.1"/>
    </source>
</evidence>
<dbReference type="EMBL" id="CAADFA010000881">
    <property type="protein sequence ID" value="VFJ75802.1"/>
    <property type="molecule type" value="Genomic_DNA"/>
</dbReference>
<dbReference type="EMBL" id="CAADEZ010000189">
    <property type="protein sequence ID" value="VFJ57391.1"/>
    <property type="molecule type" value="Genomic_DNA"/>
</dbReference>
<organism evidence="2">
    <name type="scientific">Candidatus Kentrum sp. FM</name>
    <dbReference type="NCBI Taxonomy" id="2126340"/>
    <lineage>
        <taxon>Bacteria</taxon>
        <taxon>Pseudomonadati</taxon>
        <taxon>Pseudomonadota</taxon>
        <taxon>Gammaproteobacteria</taxon>
        <taxon>Candidatus Kentrum</taxon>
    </lineage>
</organism>
<name>A0A450U0P1_9GAMM</name>
<proteinExistence type="predicted"/>
<sequence>MSTAVSVHLPDKLTFQLGGMASATGRSVSLVVQNGSTLAPEDPIVRARGMLKGKKGGTALFLRDKQAEIEREDRL</sequence>
<dbReference type="EMBL" id="CAADFL010000942">
    <property type="protein sequence ID" value="VFK23712.1"/>
    <property type="molecule type" value="Genomic_DNA"/>
</dbReference>
<gene>
    <name evidence="1" type="ORF">BECKFM1743A_GA0114220_101897</name>
    <name evidence="3" type="ORF">BECKFM1743B_GA0114221_109421</name>
    <name evidence="2" type="ORF">BECKFM1743C_GA0114222_108812</name>
</gene>
<evidence type="ECO:0000313" key="2">
    <source>
        <dbReference type="EMBL" id="VFJ75802.1"/>
    </source>
</evidence>
<reference evidence="2" key="1">
    <citation type="submission" date="2019-02" db="EMBL/GenBank/DDBJ databases">
        <authorList>
            <person name="Gruber-Vodicka R. H."/>
            <person name="Seah K. B. B."/>
        </authorList>
    </citation>
    <scope>NUCLEOTIDE SEQUENCE</scope>
    <source>
        <strain evidence="1">BECK_BZ163</strain>
        <strain evidence="3">BECK_BZ164</strain>
        <strain evidence="2">BECK_BZ165</strain>
    </source>
</reference>
<dbReference type="AlphaFoldDB" id="A0A450U0P1"/>
<evidence type="ECO:0000313" key="3">
    <source>
        <dbReference type="EMBL" id="VFK23712.1"/>
    </source>
</evidence>
<accession>A0A450U0P1</accession>
<protein>
    <submittedName>
        <fullName evidence="2">Uncharacterized protein</fullName>
    </submittedName>
</protein>